<keyword evidence="3" id="KW-1185">Reference proteome</keyword>
<dbReference type="STRING" id="387005.A0A183HWH1"/>
<reference evidence="2 3" key="2">
    <citation type="submission" date="2018-11" db="EMBL/GenBank/DDBJ databases">
        <authorList>
            <consortium name="Pathogen Informatics"/>
        </authorList>
    </citation>
    <scope>NUCLEOTIDE SEQUENCE [LARGE SCALE GENOMIC DNA]</scope>
</reference>
<feature type="compositionally biased region" description="Basic and acidic residues" evidence="1">
    <location>
        <begin position="55"/>
        <end position="68"/>
    </location>
</feature>
<evidence type="ECO:0000313" key="2">
    <source>
        <dbReference type="EMBL" id="VDO79598.1"/>
    </source>
</evidence>
<organism evidence="4">
    <name type="scientific">Onchocerca flexuosa</name>
    <dbReference type="NCBI Taxonomy" id="387005"/>
    <lineage>
        <taxon>Eukaryota</taxon>
        <taxon>Metazoa</taxon>
        <taxon>Ecdysozoa</taxon>
        <taxon>Nematoda</taxon>
        <taxon>Chromadorea</taxon>
        <taxon>Rhabditida</taxon>
        <taxon>Spirurina</taxon>
        <taxon>Spiruromorpha</taxon>
        <taxon>Filarioidea</taxon>
        <taxon>Onchocercidae</taxon>
        <taxon>Onchocerca</taxon>
    </lineage>
</organism>
<dbReference type="WBParaSite" id="OFLC_0001183301-mRNA-1">
    <property type="protein sequence ID" value="OFLC_0001183301-mRNA-1"/>
    <property type="gene ID" value="OFLC_0001183301"/>
</dbReference>
<feature type="compositionally biased region" description="Basic and acidic residues" evidence="1">
    <location>
        <begin position="10"/>
        <end position="44"/>
    </location>
</feature>
<accession>A0A183HWH1</accession>
<evidence type="ECO:0000313" key="3">
    <source>
        <dbReference type="Proteomes" id="UP000267606"/>
    </source>
</evidence>
<feature type="region of interest" description="Disordered" evidence="1">
    <location>
        <begin position="1"/>
        <end position="68"/>
    </location>
</feature>
<gene>
    <name evidence="2" type="ORF">OFLC_LOCUS11834</name>
</gene>
<evidence type="ECO:0000313" key="4">
    <source>
        <dbReference type="WBParaSite" id="OFLC_0001183301-mRNA-1"/>
    </source>
</evidence>
<evidence type="ECO:0000256" key="1">
    <source>
        <dbReference type="SAM" id="MobiDB-lite"/>
    </source>
</evidence>
<dbReference type="AlphaFoldDB" id="A0A183HWH1"/>
<reference evidence="4" key="1">
    <citation type="submission" date="2016-06" db="UniProtKB">
        <authorList>
            <consortium name="WormBaseParasite"/>
        </authorList>
    </citation>
    <scope>IDENTIFICATION</scope>
</reference>
<protein>
    <submittedName>
        <fullName evidence="4">Zinc transporter permease</fullName>
    </submittedName>
</protein>
<proteinExistence type="predicted"/>
<dbReference type="Proteomes" id="UP000267606">
    <property type="component" value="Unassembled WGS sequence"/>
</dbReference>
<name>A0A183HWH1_9BILA</name>
<dbReference type="EMBL" id="UZAJ01017621">
    <property type="protein sequence ID" value="VDO79598.1"/>
    <property type="molecule type" value="Genomic_DNA"/>
</dbReference>
<sequence>MGDSSLNGMVREEMNHEDDEKHHRQHHDHEEHQFKNGMEEHHSNDGAVEDGGEYETAHQGEQEHDDFG</sequence>